<dbReference type="GO" id="GO:0030246">
    <property type="term" value="F:carbohydrate binding"/>
    <property type="evidence" value="ECO:0007669"/>
    <property type="project" value="InterPro"/>
</dbReference>
<keyword evidence="2" id="KW-0413">Isomerase</keyword>
<evidence type="ECO:0000313" key="5">
    <source>
        <dbReference type="Proteomes" id="UP000185473"/>
    </source>
</evidence>
<dbReference type="SUPFAM" id="SSF74650">
    <property type="entry name" value="Galactose mutarotase-like"/>
    <property type="match status" value="1"/>
</dbReference>
<evidence type="ECO:0000256" key="1">
    <source>
        <dbReference type="ARBA" id="ARBA00006206"/>
    </source>
</evidence>
<reference evidence="4 5" key="1">
    <citation type="submission" date="2016-02" db="EMBL/GenBank/DDBJ databases">
        <title>Complete Genome Sequence of Weissella jogaejeotgali FOL01.</title>
        <authorList>
            <person name="Lee J.-H."/>
            <person name="Ku H.-J."/>
        </authorList>
    </citation>
    <scope>NUCLEOTIDE SEQUENCE [LARGE SCALE GENOMIC DNA]</scope>
    <source>
        <strain evidence="4 5">FOL01</strain>
    </source>
</reference>
<name>A0A1L6RBM0_9LACO</name>
<dbReference type="PANTHER" id="PTHR10091">
    <property type="entry name" value="ALDOSE-1-EPIMERASE"/>
    <property type="match status" value="1"/>
</dbReference>
<dbReference type="Gene3D" id="2.70.98.10">
    <property type="match status" value="1"/>
</dbReference>
<dbReference type="CDD" id="cd09019">
    <property type="entry name" value="galactose_mutarotase_like"/>
    <property type="match status" value="1"/>
</dbReference>
<dbReference type="InterPro" id="IPR008183">
    <property type="entry name" value="Aldose_1/G6P_1-epimerase"/>
</dbReference>
<dbReference type="GO" id="GO:0004034">
    <property type="term" value="F:aldose 1-epimerase activity"/>
    <property type="evidence" value="ECO:0007669"/>
    <property type="project" value="TreeGrafter"/>
</dbReference>
<dbReference type="GO" id="GO:0033499">
    <property type="term" value="P:galactose catabolic process via UDP-galactose, Leloir pathway"/>
    <property type="evidence" value="ECO:0007669"/>
    <property type="project" value="TreeGrafter"/>
</dbReference>
<organism evidence="4 5">
    <name type="scientific">Weissella jogaejeotgali</name>
    <dbReference type="NCBI Taxonomy" id="1631871"/>
    <lineage>
        <taxon>Bacteria</taxon>
        <taxon>Bacillati</taxon>
        <taxon>Bacillota</taxon>
        <taxon>Bacilli</taxon>
        <taxon>Lactobacillales</taxon>
        <taxon>Lactobacillaceae</taxon>
        <taxon>Weissella</taxon>
    </lineage>
</organism>
<dbReference type="GO" id="GO:0006006">
    <property type="term" value="P:glucose metabolic process"/>
    <property type="evidence" value="ECO:0007669"/>
    <property type="project" value="TreeGrafter"/>
</dbReference>
<keyword evidence="5" id="KW-1185">Reference proteome</keyword>
<dbReference type="OrthoDB" id="9779408at2"/>
<evidence type="ECO:0000256" key="2">
    <source>
        <dbReference type="ARBA" id="ARBA00023235"/>
    </source>
</evidence>
<evidence type="ECO:0000256" key="3">
    <source>
        <dbReference type="ARBA" id="ARBA00023277"/>
    </source>
</evidence>
<dbReference type="PANTHER" id="PTHR10091:SF0">
    <property type="entry name" value="GALACTOSE MUTAROTASE"/>
    <property type="match status" value="1"/>
</dbReference>
<gene>
    <name evidence="4" type="ORF">FOL01_1067</name>
</gene>
<evidence type="ECO:0000313" key="4">
    <source>
        <dbReference type="EMBL" id="APS41926.1"/>
    </source>
</evidence>
<proteinExistence type="inferred from homology"/>
<dbReference type="KEGG" id="wjo:FOL01_1067"/>
<dbReference type="Pfam" id="PF01263">
    <property type="entry name" value="Aldose_epim"/>
    <property type="match status" value="1"/>
</dbReference>
<dbReference type="EMBL" id="CP014332">
    <property type="protein sequence ID" value="APS41926.1"/>
    <property type="molecule type" value="Genomic_DNA"/>
</dbReference>
<dbReference type="Proteomes" id="UP000185473">
    <property type="component" value="Chromosome"/>
</dbReference>
<dbReference type="InterPro" id="IPR047215">
    <property type="entry name" value="Galactose_mutarotase-like"/>
</dbReference>
<dbReference type="GO" id="GO:0005737">
    <property type="term" value="C:cytoplasm"/>
    <property type="evidence" value="ECO:0007669"/>
    <property type="project" value="TreeGrafter"/>
</dbReference>
<comment type="similarity">
    <text evidence="1">Belongs to the aldose epimerase family.</text>
</comment>
<dbReference type="RefSeq" id="WP_075269732.1">
    <property type="nucleotide sequence ID" value="NZ_CP014332.1"/>
</dbReference>
<sequence>MKSSVMKFGQHAGQTVLMYTLTNQHGTRLSVLNFAGIWHEFSVLDNGARVNLLLSSPTIAGYTDNPYYINRVIGRVAGRIKDATYHYQGQNVVVPNNEGKNTLHGGGRGWSDTFFNVTMTSDSIMLTAKITSKQDGFPGDLTSGIQYTLTSDDQVIVQMTGTQSVVDGVFNPTVHAYFNLGTTHDILDHTLQLASNSHLALAEDKVPTGTLLPNSGPFDLAHDSTLRQALTKMAHTTSEQGFDDVFVMNKRVKNLIAILKDTVSSRTIEIMSNRNGLVVFTANSMTSNMPNNHGNGHRWVAVALEPQTLPNSENIHEFGDVTLKVGETRQEVIVYQYR</sequence>
<protein>
    <submittedName>
        <fullName evidence="4">Aldose 1-epimerase</fullName>
    </submittedName>
</protein>
<dbReference type="InterPro" id="IPR014718">
    <property type="entry name" value="GH-type_carb-bd"/>
</dbReference>
<accession>A0A1L6RBM0</accession>
<dbReference type="AlphaFoldDB" id="A0A1L6RBM0"/>
<dbReference type="InterPro" id="IPR011013">
    <property type="entry name" value="Gal_mutarotase_sf_dom"/>
</dbReference>
<dbReference type="STRING" id="1631871.FOL01_1067"/>
<keyword evidence="3" id="KW-0119">Carbohydrate metabolism</keyword>